<protein>
    <submittedName>
        <fullName evidence="1">Uncharacterized protein</fullName>
    </submittedName>
</protein>
<dbReference type="AlphaFoldDB" id="H6N840"/>
<name>H6N840_MYCHN</name>
<dbReference type="Proteomes" id="UP000009135">
    <property type="component" value="Chromosome"/>
</dbReference>
<dbReference type="HOGENOM" id="CLU_1747615_0_0_14"/>
<dbReference type="STRING" id="1111676.MHC_04780"/>
<sequence>MKRGRILLGIGGAGVTTLAALFGTSQIKERNYQTKMRKFRETAKRVNGYLSSTGWGDAKLYDPEHVMWNKKFSYFESSMWNDAKFTHLPKEAKNSLDDFKNFCFETIELNAKDVLGNDLSASNIAPTKGYWDYCLETDHGLRQLMNK</sequence>
<dbReference type="EMBL" id="CP003199">
    <property type="protein sequence ID" value="AEW45812.1"/>
    <property type="molecule type" value="Genomic_DNA"/>
</dbReference>
<reference evidence="1 2" key="1">
    <citation type="journal article" date="2012" name="J. Bacteriol.">
        <title>Complete genome sequence of Mycoplasma haemocanis strain Illinois.</title>
        <authorList>
            <person name="do Nascimento N.C."/>
            <person name="Guimaraes A.M."/>
            <person name="Santos A.P."/>
            <person name="Sanmiguel P.J."/>
            <person name="Messick J.B."/>
        </authorList>
    </citation>
    <scope>NUCLEOTIDE SEQUENCE [LARGE SCALE GENOMIC DNA]</scope>
    <source>
        <strain evidence="1 2">Illinois</strain>
    </source>
</reference>
<accession>H6N840</accession>
<gene>
    <name evidence="1" type="ordered locus">MHC_04780</name>
</gene>
<organism evidence="1 2">
    <name type="scientific">Mycoplasma haemocanis (strain Illinois)</name>
    <dbReference type="NCBI Taxonomy" id="1111676"/>
    <lineage>
        <taxon>Bacteria</taxon>
        <taxon>Bacillati</taxon>
        <taxon>Mycoplasmatota</taxon>
        <taxon>Mollicutes</taxon>
        <taxon>Mycoplasmataceae</taxon>
        <taxon>Mycoplasma</taxon>
    </lineage>
</organism>
<evidence type="ECO:0000313" key="1">
    <source>
        <dbReference type="EMBL" id="AEW45812.1"/>
    </source>
</evidence>
<dbReference type="KEGG" id="mhe:MHC_04780"/>
<proteinExistence type="predicted"/>
<evidence type="ECO:0000313" key="2">
    <source>
        <dbReference type="Proteomes" id="UP000009135"/>
    </source>
</evidence>
<dbReference type="OrthoDB" id="402377at2"/>
<keyword evidence="2" id="KW-1185">Reference proteome</keyword>